<dbReference type="PATRIC" id="fig|754436.4.peg.4095"/>
<accession>A0A0J1GI35</accession>
<dbReference type="Gene3D" id="2.60.200.30">
    <property type="entry name" value="Probable inorganic polyphosphate/atp-NAD kinase, domain 2"/>
    <property type="match status" value="1"/>
</dbReference>
<evidence type="ECO:0000313" key="1">
    <source>
        <dbReference type="EMBL" id="KLU99163.1"/>
    </source>
</evidence>
<dbReference type="Proteomes" id="UP000036426">
    <property type="component" value="Unassembled WGS sequence"/>
</dbReference>
<dbReference type="InterPro" id="IPR016064">
    <property type="entry name" value="NAD/diacylglycerol_kinase_sf"/>
</dbReference>
<dbReference type="GO" id="GO:0003951">
    <property type="term" value="F:NAD+ kinase activity"/>
    <property type="evidence" value="ECO:0007669"/>
    <property type="project" value="InterPro"/>
</dbReference>
<gene>
    <name evidence="1" type="ORF">ABT58_19345</name>
</gene>
<dbReference type="GO" id="GO:0019674">
    <property type="term" value="P:NAD+ metabolic process"/>
    <property type="evidence" value="ECO:0007669"/>
    <property type="project" value="InterPro"/>
</dbReference>
<dbReference type="AlphaFoldDB" id="A0A0J1GI35"/>
<proteinExistence type="predicted"/>
<dbReference type="InterPro" id="IPR017437">
    <property type="entry name" value="ATP-NAD_kinase_PpnK-typ_C"/>
</dbReference>
<organism evidence="1 2">
    <name type="scientific">Photobacterium aphoticum</name>
    <dbReference type="NCBI Taxonomy" id="754436"/>
    <lineage>
        <taxon>Bacteria</taxon>
        <taxon>Pseudomonadati</taxon>
        <taxon>Pseudomonadota</taxon>
        <taxon>Gammaproteobacteria</taxon>
        <taxon>Vibrionales</taxon>
        <taxon>Vibrionaceae</taxon>
        <taxon>Photobacterium</taxon>
    </lineage>
</organism>
<evidence type="ECO:0000313" key="2">
    <source>
        <dbReference type="Proteomes" id="UP000036426"/>
    </source>
</evidence>
<dbReference type="OrthoDB" id="1889537at2"/>
<dbReference type="EMBL" id="LDOV01000037">
    <property type="protein sequence ID" value="KLU99163.1"/>
    <property type="molecule type" value="Genomic_DNA"/>
</dbReference>
<name>A0A0J1GI35_9GAMM</name>
<reference evidence="1 2" key="1">
    <citation type="submission" date="2015-05" db="EMBL/GenBank/DDBJ databases">
        <title>Photobacterium galathea sp. nov.</title>
        <authorList>
            <person name="Machado H."/>
            <person name="Gram L."/>
        </authorList>
    </citation>
    <scope>NUCLEOTIDE SEQUENCE [LARGE SCALE GENOMIC DNA]</scope>
    <source>
        <strain evidence="1 2">DSM 25995</strain>
    </source>
</reference>
<dbReference type="RefSeq" id="WP_047876082.1">
    <property type="nucleotide sequence ID" value="NZ_BMYC01000006.1"/>
</dbReference>
<sequence>MLTDRKIVLVTRKTRLMALQEKYCTLGQAKFYLEHLGESFEVYEDEHRRYQEATQQAAKTLATIGKVQQLERELLPTYLFHPSDIIVVLGQDGLVANSLKYLDGQPVIAVNPMPDMFDGILLPFRLTELQAVLLHALESHTPESHTLDSQGANTNSRIKYQSVTLAEATTNLGDRLLAVNDLFIGPQSHTSARYQLRQQEVQEEQCSSGIIVSTGLGSTGWMKSIVTGAQAICQRSGTAYQPKAWDSRSLTFAVREPFPSATSQCSQIFGEITPQSPLQLTSHMAESGVIFSDGIEQDAISFNAGTVATITLSDKTGSLVVG</sequence>
<evidence type="ECO:0008006" key="3">
    <source>
        <dbReference type="Google" id="ProtNLM"/>
    </source>
</evidence>
<protein>
    <recommendedName>
        <fullName evidence="3">Sugar kinase</fullName>
    </recommendedName>
</protein>
<keyword evidence="2" id="KW-1185">Reference proteome</keyword>
<dbReference type="SUPFAM" id="SSF111331">
    <property type="entry name" value="NAD kinase/diacylglycerol kinase-like"/>
    <property type="match status" value="1"/>
</dbReference>
<comment type="caution">
    <text evidence="1">The sequence shown here is derived from an EMBL/GenBank/DDBJ whole genome shotgun (WGS) entry which is preliminary data.</text>
</comment>